<feature type="compositionally biased region" description="Basic and acidic residues" evidence="1">
    <location>
        <begin position="108"/>
        <end position="117"/>
    </location>
</feature>
<proteinExistence type="predicted"/>
<sequence length="117" mass="12969">MDKRGKKFTTANSMLDILDRVSQAEESRVDKKIQRQEDIKNQLRQGYSLKGPGKPTKKPAKKLKKAKKTLARTLSSVNREWSAAFDDDDENSSNSLADAKDAGAANPKSDKKVSFAV</sequence>
<feature type="compositionally biased region" description="Basic and acidic residues" evidence="1">
    <location>
        <begin position="20"/>
        <end position="41"/>
    </location>
</feature>
<keyword evidence="3" id="KW-1185">Reference proteome</keyword>
<evidence type="ECO:0000313" key="2">
    <source>
        <dbReference type="EMBL" id="KAJ2804848.1"/>
    </source>
</evidence>
<comment type="caution">
    <text evidence="2">The sequence shown here is derived from an EMBL/GenBank/DDBJ whole genome shotgun (WGS) entry which is preliminary data.</text>
</comment>
<accession>A0A9W8LV43</accession>
<protein>
    <submittedName>
        <fullName evidence="2">Uncharacterized protein</fullName>
    </submittedName>
</protein>
<reference evidence="2" key="1">
    <citation type="submission" date="2022-07" db="EMBL/GenBank/DDBJ databases">
        <title>Phylogenomic reconstructions and comparative analyses of Kickxellomycotina fungi.</title>
        <authorList>
            <person name="Reynolds N.K."/>
            <person name="Stajich J.E."/>
            <person name="Barry K."/>
            <person name="Grigoriev I.V."/>
            <person name="Crous P."/>
            <person name="Smith M.E."/>
        </authorList>
    </citation>
    <scope>NUCLEOTIDE SEQUENCE</scope>
    <source>
        <strain evidence="2">NRRL 1565</strain>
    </source>
</reference>
<evidence type="ECO:0000313" key="3">
    <source>
        <dbReference type="Proteomes" id="UP001140094"/>
    </source>
</evidence>
<gene>
    <name evidence="2" type="ORF">H4R20_002346</name>
</gene>
<dbReference type="AlphaFoldDB" id="A0A9W8LV43"/>
<dbReference type="Proteomes" id="UP001140094">
    <property type="component" value="Unassembled WGS sequence"/>
</dbReference>
<dbReference type="EMBL" id="JANBUO010000354">
    <property type="protein sequence ID" value="KAJ2804848.1"/>
    <property type="molecule type" value="Genomic_DNA"/>
</dbReference>
<organism evidence="2 3">
    <name type="scientific">Coemansia guatemalensis</name>
    <dbReference type="NCBI Taxonomy" id="2761395"/>
    <lineage>
        <taxon>Eukaryota</taxon>
        <taxon>Fungi</taxon>
        <taxon>Fungi incertae sedis</taxon>
        <taxon>Zoopagomycota</taxon>
        <taxon>Kickxellomycotina</taxon>
        <taxon>Kickxellomycetes</taxon>
        <taxon>Kickxellales</taxon>
        <taxon>Kickxellaceae</taxon>
        <taxon>Coemansia</taxon>
    </lineage>
</organism>
<feature type="region of interest" description="Disordered" evidence="1">
    <location>
        <begin position="20"/>
        <end position="117"/>
    </location>
</feature>
<dbReference type="OrthoDB" id="2421431at2759"/>
<name>A0A9W8LV43_9FUNG</name>
<feature type="compositionally biased region" description="Basic residues" evidence="1">
    <location>
        <begin position="55"/>
        <end position="70"/>
    </location>
</feature>
<evidence type="ECO:0000256" key="1">
    <source>
        <dbReference type="SAM" id="MobiDB-lite"/>
    </source>
</evidence>